<gene>
    <name evidence="3" type="ORF">AWH51_05855</name>
</gene>
<protein>
    <submittedName>
        <fullName evidence="3">Uncharacterized protein</fullName>
    </submittedName>
</protein>
<dbReference type="EMBL" id="LQXA01000018">
    <property type="protein sequence ID" value="KZC95844.1"/>
    <property type="molecule type" value="Genomic_DNA"/>
</dbReference>
<organism evidence="3 4">
    <name type="scientific">Clavibacter tessellarius</name>
    <dbReference type="NCBI Taxonomy" id="31965"/>
    <lineage>
        <taxon>Bacteria</taxon>
        <taxon>Bacillati</taxon>
        <taxon>Actinomycetota</taxon>
        <taxon>Actinomycetes</taxon>
        <taxon>Micrococcales</taxon>
        <taxon>Microbacteriaceae</taxon>
        <taxon>Clavibacter</taxon>
    </lineage>
</organism>
<reference evidence="3 4" key="1">
    <citation type="submission" date="2016-01" db="EMBL/GenBank/DDBJ databases">
        <title>Draft genome sequence of Clavibacter michiganensis subsp. tessellarius DOAB 609.</title>
        <authorList>
            <person name="Tambong J.T."/>
        </authorList>
    </citation>
    <scope>NUCLEOTIDE SEQUENCE [LARGE SCALE GENOMIC DNA]</scope>
    <source>
        <strain evidence="3 4">DOAB 609</strain>
    </source>
</reference>
<comment type="caution">
    <text evidence="3">The sequence shown here is derived from an EMBL/GenBank/DDBJ whole genome shotgun (WGS) entry which is preliminary data.</text>
</comment>
<feature type="transmembrane region" description="Helical" evidence="2">
    <location>
        <begin position="66"/>
        <end position="90"/>
    </location>
</feature>
<dbReference type="RefSeq" id="WP_063070828.1">
    <property type="nucleotide sequence ID" value="NZ_LQXA01000018.1"/>
</dbReference>
<feature type="transmembrane region" description="Helical" evidence="2">
    <location>
        <begin position="26"/>
        <end position="54"/>
    </location>
</feature>
<name>A0A154V3V9_9MICO</name>
<evidence type="ECO:0000313" key="3">
    <source>
        <dbReference type="EMBL" id="KZC95844.1"/>
    </source>
</evidence>
<proteinExistence type="predicted"/>
<dbReference type="OrthoDB" id="5072977at2"/>
<feature type="transmembrane region" description="Helical" evidence="2">
    <location>
        <begin position="96"/>
        <end position="116"/>
    </location>
</feature>
<feature type="region of interest" description="Disordered" evidence="1">
    <location>
        <begin position="132"/>
        <end position="183"/>
    </location>
</feature>
<keyword evidence="2" id="KW-0812">Transmembrane</keyword>
<dbReference type="AlphaFoldDB" id="A0A154V3V9"/>
<keyword evidence="2" id="KW-0472">Membrane</keyword>
<keyword evidence="2" id="KW-1133">Transmembrane helix</keyword>
<evidence type="ECO:0000313" key="4">
    <source>
        <dbReference type="Proteomes" id="UP000076218"/>
    </source>
</evidence>
<dbReference type="Proteomes" id="UP000076218">
    <property type="component" value="Unassembled WGS sequence"/>
</dbReference>
<evidence type="ECO:0000256" key="2">
    <source>
        <dbReference type="SAM" id="Phobius"/>
    </source>
</evidence>
<dbReference type="STRING" id="31965.AWH51_05855"/>
<evidence type="ECO:0000256" key="1">
    <source>
        <dbReference type="SAM" id="MobiDB-lite"/>
    </source>
</evidence>
<feature type="compositionally biased region" description="Low complexity" evidence="1">
    <location>
        <begin position="144"/>
        <end position="161"/>
    </location>
</feature>
<sequence>MHAVPILATSALLALASDDSASRSLLASAVTAALMGLVFLGVGALAYSGVWRWWARMKRPIVTMFYFPYLPLAIGWMGVGLLIIGAFILFPPAARLPVIYLGIFVEILAVCSAMWMPRALLPRWYRAAKGLDGSTSSDRRYPISAGSPSPTQAGAGPAAQGGASGKDETAVNDAVSRTFGSAD</sequence>
<accession>A0A154V3V9</accession>